<dbReference type="Proteomes" id="UP001153069">
    <property type="component" value="Unassembled WGS sequence"/>
</dbReference>
<evidence type="ECO:0000313" key="6">
    <source>
        <dbReference type="EMBL" id="CAB9504613.1"/>
    </source>
</evidence>
<feature type="region of interest" description="Disordered" evidence="4">
    <location>
        <begin position="46"/>
        <end position="87"/>
    </location>
</feature>
<dbReference type="AlphaFoldDB" id="A0A9N8HC10"/>
<feature type="region of interest" description="Disordered" evidence="4">
    <location>
        <begin position="217"/>
        <end position="243"/>
    </location>
</feature>
<dbReference type="GO" id="GO:0016301">
    <property type="term" value="F:kinase activity"/>
    <property type="evidence" value="ECO:0007669"/>
    <property type="project" value="UniProtKB-KW"/>
</dbReference>
<keyword evidence="1" id="KW-0433">Leucine-rich repeat</keyword>
<keyword evidence="7" id="KW-1185">Reference proteome</keyword>
<organism evidence="6 7">
    <name type="scientific">Seminavis robusta</name>
    <dbReference type="NCBI Taxonomy" id="568900"/>
    <lineage>
        <taxon>Eukaryota</taxon>
        <taxon>Sar</taxon>
        <taxon>Stramenopiles</taxon>
        <taxon>Ochrophyta</taxon>
        <taxon>Bacillariophyta</taxon>
        <taxon>Bacillariophyceae</taxon>
        <taxon>Bacillariophycidae</taxon>
        <taxon>Naviculales</taxon>
        <taxon>Naviculaceae</taxon>
        <taxon>Seminavis</taxon>
    </lineage>
</organism>
<keyword evidence="6" id="KW-0418">Kinase</keyword>
<reference evidence="6" key="1">
    <citation type="submission" date="2020-06" db="EMBL/GenBank/DDBJ databases">
        <authorList>
            <consortium name="Plant Systems Biology data submission"/>
        </authorList>
    </citation>
    <scope>NUCLEOTIDE SEQUENCE</scope>
    <source>
        <strain evidence="6">D6</strain>
    </source>
</reference>
<evidence type="ECO:0000256" key="2">
    <source>
        <dbReference type="ARBA" id="ARBA00022737"/>
    </source>
</evidence>
<evidence type="ECO:0000256" key="3">
    <source>
        <dbReference type="ARBA" id="ARBA00023136"/>
    </source>
</evidence>
<dbReference type="FunFam" id="3.80.10.10:FF:000095">
    <property type="entry name" value="LRR receptor-like serine/threonine-protein kinase GSO1"/>
    <property type="match status" value="1"/>
</dbReference>
<feature type="region of interest" description="Disordered" evidence="4">
    <location>
        <begin position="314"/>
        <end position="338"/>
    </location>
</feature>
<dbReference type="EMBL" id="CAICTM010000201">
    <property type="protein sequence ID" value="CAB9504613.1"/>
    <property type="molecule type" value="Genomic_DNA"/>
</dbReference>
<name>A0A9N8HC10_9STRA</name>
<comment type="caution">
    <text evidence="6">The sequence shown here is derived from an EMBL/GenBank/DDBJ whole genome shotgun (WGS) entry which is preliminary data.</text>
</comment>
<dbReference type="FunFam" id="3.80.10.10:FF:000383">
    <property type="entry name" value="Leucine-rich repeat receptor protein kinase EMS1"/>
    <property type="match status" value="1"/>
</dbReference>
<proteinExistence type="predicted"/>
<dbReference type="InterPro" id="IPR001611">
    <property type="entry name" value="Leu-rich_rpt"/>
</dbReference>
<keyword evidence="6" id="KW-0675">Receptor</keyword>
<keyword evidence="5" id="KW-0812">Transmembrane</keyword>
<evidence type="ECO:0000256" key="1">
    <source>
        <dbReference type="ARBA" id="ARBA00022614"/>
    </source>
</evidence>
<dbReference type="Gene3D" id="3.80.10.10">
    <property type="entry name" value="Ribonuclease Inhibitor"/>
    <property type="match status" value="2"/>
</dbReference>
<keyword evidence="5" id="KW-1133">Transmembrane helix</keyword>
<keyword evidence="3 5" id="KW-0472">Membrane</keyword>
<evidence type="ECO:0000313" key="7">
    <source>
        <dbReference type="Proteomes" id="UP001153069"/>
    </source>
</evidence>
<dbReference type="InterPro" id="IPR032675">
    <property type="entry name" value="LRR_dom_sf"/>
</dbReference>
<dbReference type="Pfam" id="PF00560">
    <property type="entry name" value="LRR_1"/>
    <property type="match status" value="2"/>
</dbReference>
<sequence>MANREETPQLSQQERPRDVCYDEEEAALKGLRESVLSDLGMAFSAATTGGNNLPQGAGDEENVEETRESVLSELGFDGGSSKESIEAKETNNDEALLKDVRMSILSSLGIGAQCTSDDNSVARSEDYAQIVEKEKEKELVGRHILGIGTTVPANNVNSTSGDTLVDDESTRAPLPPVESLQHSVLARALAKPGAVSVPGTYYQGCSGALQANQQETLQANQQENETETEEDYSSQAQTDHHRRGTEGLVVANVVMDASGPTLHQAEEVTPEELQRNKRHSSVAWPLTLLLAAGFVGIAVLVVVLVLVLRKDSDEGGYSNDRSNESTSFPKNETSSPIPMTAGERVMSLLPNFTVSELHYGQSPQKRAFKWIIEDPLFDNYTDHRILQRYALATFYYATGGGTKSYWYNEDHWLSYDHHECDWWSRNTKLVHFYTVDMIGTNGSQEPDFDPCEESGEPFNSTSPHQMEEGGNYRHLWLGTNQLGGTLPDELSLLSTLKSAALLKNEIQGSIPSRLSKLTELEALFLDSNELSGSLPTELGTLPTIRHIWTLANFQLGGTIPTEIAQLSTLKELLIDSSNLTGQIPSELGLMSNLEFFWAWSNPLTGTLPTELGLMTSMRRFGLWNCTLSGSIPTEMGMMESMDELAFDDNPKMVGTIPSELGMLSKLTTLHFGGTSLTGTIPTEITQLPLGSLFLHNSGLSGSLPSELGLLSGLWRLWLFNSSFTGTLATEFGSWQSLEYMRLQNNQFSGQIPSEIGRFENLTELLLHDNFFTGTVPKELGLLQKLTTLSVSNNSLTGSIDPALCELGSWLTEGATGIQVDCDLVDCSCGVCVCD</sequence>
<accession>A0A9N8HC10</accession>
<protein>
    <submittedName>
        <fullName evidence="6">LRR receptor-like serine threonine-protein kinase</fullName>
    </submittedName>
</protein>
<dbReference type="InterPro" id="IPR050647">
    <property type="entry name" value="Plant_LRR-RLKs"/>
</dbReference>
<dbReference type="PANTHER" id="PTHR48056">
    <property type="entry name" value="LRR RECEPTOR-LIKE SERINE/THREONINE-PROTEIN KINASE-RELATED"/>
    <property type="match status" value="1"/>
</dbReference>
<feature type="transmembrane region" description="Helical" evidence="5">
    <location>
        <begin position="282"/>
        <end position="308"/>
    </location>
</feature>
<gene>
    <name evidence="6" type="ORF">SEMRO_202_G085480.1</name>
</gene>
<dbReference type="SUPFAM" id="SSF52047">
    <property type="entry name" value="RNI-like"/>
    <property type="match status" value="1"/>
</dbReference>
<evidence type="ECO:0000256" key="4">
    <source>
        <dbReference type="SAM" id="MobiDB-lite"/>
    </source>
</evidence>
<keyword evidence="6" id="KW-0808">Transferase</keyword>
<feature type="compositionally biased region" description="Polar residues" evidence="4">
    <location>
        <begin position="324"/>
        <end position="337"/>
    </location>
</feature>
<evidence type="ECO:0000256" key="5">
    <source>
        <dbReference type="SAM" id="Phobius"/>
    </source>
</evidence>
<keyword evidence="2" id="KW-0677">Repeat</keyword>